<feature type="domain" description="Homeobox" evidence="8">
    <location>
        <begin position="105"/>
        <end position="165"/>
    </location>
</feature>
<dbReference type="PANTHER" id="PTHR24333">
    <property type="entry name" value="HOMEO BOX HB9 LIKE A-RELATED"/>
    <property type="match status" value="1"/>
</dbReference>
<keyword evidence="4 5" id="KW-0539">Nucleus</keyword>
<evidence type="ECO:0000256" key="5">
    <source>
        <dbReference type="PROSITE-ProRule" id="PRU00108"/>
    </source>
</evidence>
<proteinExistence type="predicted"/>
<feature type="compositionally biased region" description="Basic and acidic residues" evidence="7">
    <location>
        <begin position="93"/>
        <end position="110"/>
    </location>
</feature>
<feature type="DNA-binding region" description="Homeobox" evidence="5">
    <location>
        <begin position="107"/>
        <end position="166"/>
    </location>
</feature>
<evidence type="ECO:0000259" key="8">
    <source>
        <dbReference type="PROSITE" id="PS50071"/>
    </source>
</evidence>
<evidence type="ECO:0000256" key="1">
    <source>
        <dbReference type="ARBA" id="ARBA00004123"/>
    </source>
</evidence>
<evidence type="ECO:0000313" key="10">
    <source>
        <dbReference type="Proteomes" id="UP000243686"/>
    </source>
</evidence>
<dbReference type="InterPro" id="IPR020479">
    <property type="entry name" value="HD_metazoa"/>
</dbReference>
<dbReference type="InterPro" id="IPR001356">
    <property type="entry name" value="HD"/>
</dbReference>
<sequence>MGKNFVIEAGLNSQCWNFSHPLPSEHETIFNEDTHTTAVTNCGLSDYSQTDRSSRQIFSKNFRNDKFSRTTSSPSIPTKNVYAKLTKRSKDLTGRALHRDVQGSTGDRKPRQAYSSVQLERLENEFSRDRYLSVHKRVELSNDLNLTETQIKTWFQNRRTKMKKQLALSSALTPTQSPWSADCDWISQFVKPCIYSSSLPSMKLMQAFSRNEAHAQPTTSEKNASSEIDPQKLRDFVDFNSVGQLRYGTASNEHLKKEVMSGGWWNALDLSDVASGKPRLDYGGSSVEPTVRIGHMSTKSACGKWQAHTQGKFMLEMIEDGTEISRISQQRSLLEE</sequence>
<name>A0A1S8WUA8_OPIVI</name>
<dbReference type="EMBL" id="KV894525">
    <property type="protein sequence ID" value="OON18112.1"/>
    <property type="molecule type" value="Genomic_DNA"/>
</dbReference>
<keyword evidence="3 5" id="KW-0371">Homeobox</keyword>
<organism evidence="9 10">
    <name type="scientific">Opisthorchis viverrini</name>
    <name type="common">Southeast Asian liver fluke</name>
    <dbReference type="NCBI Taxonomy" id="6198"/>
    <lineage>
        <taxon>Eukaryota</taxon>
        <taxon>Metazoa</taxon>
        <taxon>Spiralia</taxon>
        <taxon>Lophotrochozoa</taxon>
        <taxon>Platyhelminthes</taxon>
        <taxon>Trematoda</taxon>
        <taxon>Digenea</taxon>
        <taxon>Opisthorchiida</taxon>
        <taxon>Opisthorchiata</taxon>
        <taxon>Opisthorchiidae</taxon>
        <taxon>Opisthorchis</taxon>
    </lineage>
</organism>
<evidence type="ECO:0000313" key="9">
    <source>
        <dbReference type="EMBL" id="OON18112.1"/>
    </source>
</evidence>
<dbReference type="SMART" id="SM00389">
    <property type="entry name" value="HOX"/>
    <property type="match status" value="1"/>
</dbReference>
<dbReference type="PROSITE" id="PS50071">
    <property type="entry name" value="HOMEOBOX_2"/>
    <property type="match status" value="1"/>
</dbReference>
<dbReference type="PANTHER" id="PTHR24333:SF5">
    <property type="entry name" value="VENT HOMEOBOX"/>
    <property type="match status" value="1"/>
</dbReference>
<dbReference type="AlphaFoldDB" id="A0A1S8WUA8"/>
<dbReference type="PRINTS" id="PR00024">
    <property type="entry name" value="HOMEOBOX"/>
</dbReference>
<dbReference type="PROSITE" id="PS00027">
    <property type="entry name" value="HOMEOBOX_1"/>
    <property type="match status" value="1"/>
</dbReference>
<evidence type="ECO:0000256" key="2">
    <source>
        <dbReference type="ARBA" id="ARBA00023125"/>
    </source>
</evidence>
<accession>A0A1S8WUA8</accession>
<dbReference type="SUPFAM" id="SSF46689">
    <property type="entry name" value="Homeodomain-like"/>
    <property type="match status" value="1"/>
</dbReference>
<keyword evidence="2 5" id="KW-0238">DNA-binding</keyword>
<dbReference type="GO" id="GO:0000981">
    <property type="term" value="F:DNA-binding transcription factor activity, RNA polymerase II-specific"/>
    <property type="evidence" value="ECO:0007669"/>
    <property type="project" value="InterPro"/>
</dbReference>
<evidence type="ECO:0000256" key="3">
    <source>
        <dbReference type="ARBA" id="ARBA00023155"/>
    </source>
</evidence>
<dbReference type="InterPro" id="IPR017970">
    <property type="entry name" value="Homeobox_CS"/>
</dbReference>
<evidence type="ECO:0000256" key="4">
    <source>
        <dbReference type="ARBA" id="ARBA00023242"/>
    </source>
</evidence>
<dbReference type="InterPro" id="IPR050848">
    <property type="entry name" value="Homeobox_TF"/>
</dbReference>
<dbReference type="Proteomes" id="UP000243686">
    <property type="component" value="Unassembled WGS sequence"/>
</dbReference>
<feature type="region of interest" description="Disordered" evidence="7">
    <location>
        <begin position="93"/>
        <end position="116"/>
    </location>
</feature>
<keyword evidence="10" id="KW-1185">Reference proteome</keyword>
<gene>
    <name evidence="9" type="ORF">X801_06039</name>
</gene>
<reference evidence="9 10" key="1">
    <citation type="submission" date="2015-03" db="EMBL/GenBank/DDBJ databases">
        <title>Draft genome of the nematode, Opisthorchis viverrini.</title>
        <authorList>
            <person name="Mitreva M."/>
        </authorList>
    </citation>
    <scope>NUCLEOTIDE SEQUENCE [LARGE SCALE GENOMIC DNA]</scope>
    <source>
        <strain evidence="9">Khon Kaen</strain>
    </source>
</reference>
<comment type="subcellular location">
    <subcellularLocation>
        <location evidence="1 5 6">Nucleus</location>
    </subcellularLocation>
</comment>
<evidence type="ECO:0000256" key="7">
    <source>
        <dbReference type="SAM" id="MobiDB-lite"/>
    </source>
</evidence>
<dbReference type="InterPro" id="IPR009057">
    <property type="entry name" value="Homeodomain-like_sf"/>
</dbReference>
<dbReference type="GO" id="GO:0003677">
    <property type="term" value="F:DNA binding"/>
    <property type="evidence" value="ECO:0007669"/>
    <property type="project" value="UniProtKB-UniRule"/>
</dbReference>
<protein>
    <submittedName>
        <fullName evidence="9">Homeobox domain protein</fullName>
    </submittedName>
</protein>
<dbReference type="GO" id="GO:0005634">
    <property type="term" value="C:nucleus"/>
    <property type="evidence" value="ECO:0007669"/>
    <property type="project" value="UniProtKB-SubCell"/>
</dbReference>
<dbReference type="Pfam" id="PF00046">
    <property type="entry name" value="Homeodomain"/>
    <property type="match status" value="1"/>
</dbReference>
<dbReference type="Gene3D" id="1.10.10.60">
    <property type="entry name" value="Homeodomain-like"/>
    <property type="match status" value="1"/>
</dbReference>
<evidence type="ECO:0000256" key="6">
    <source>
        <dbReference type="RuleBase" id="RU000682"/>
    </source>
</evidence>
<dbReference type="CDD" id="cd00086">
    <property type="entry name" value="homeodomain"/>
    <property type="match status" value="1"/>
</dbReference>